<keyword evidence="3" id="KW-0813">Transport</keyword>
<dbReference type="AlphaFoldDB" id="A0A974BN96"/>
<dbReference type="RefSeq" id="WP_179239755.1">
    <property type="nucleotide sequence ID" value="NZ_JACBNQ010000038.1"/>
</dbReference>
<evidence type="ECO:0000256" key="3">
    <source>
        <dbReference type="ARBA" id="ARBA00022448"/>
    </source>
</evidence>
<dbReference type="GO" id="GO:0016471">
    <property type="term" value="C:vacuolar proton-transporting V-type ATPase complex"/>
    <property type="evidence" value="ECO:0007669"/>
    <property type="project" value="TreeGrafter"/>
</dbReference>
<keyword evidence="7 9" id="KW-0472">Membrane</keyword>
<dbReference type="GO" id="GO:0051117">
    <property type="term" value="F:ATPase binding"/>
    <property type="evidence" value="ECO:0007669"/>
    <property type="project" value="TreeGrafter"/>
</dbReference>
<evidence type="ECO:0000256" key="6">
    <source>
        <dbReference type="ARBA" id="ARBA00023065"/>
    </source>
</evidence>
<dbReference type="Pfam" id="PF01496">
    <property type="entry name" value="V_ATPase_I"/>
    <property type="match status" value="2"/>
</dbReference>
<evidence type="ECO:0000256" key="1">
    <source>
        <dbReference type="ARBA" id="ARBA00004141"/>
    </source>
</evidence>
<feature type="transmembrane region" description="Helical" evidence="9">
    <location>
        <begin position="582"/>
        <end position="601"/>
    </location>
</feature>
<evidence type="ECO:0000313" key="10">
    <source>
        <dbReference type="EMBL" id="NYB76036.1"/>
    </source>
</evidence>
<comment type="caution">
    <text evidence="10">The sequence shown here is derived from an EMBL/GenBank/DDBJ whole genome shotgun (WGS) entry which is preliminary data.</text>
</comment>
<feature type="transmembrane region" description="Helical" evidence="9">
    <location>
        <begin position="492"/>
        <end position="512"/>
    </location>
</feature>
<organism evidence="10 11">
    <name type="scientific">Sedimentibacter hydroxybenzoicus DSM 7310</name>
    <dbReference type="NCBI Taxonomy" id="1123245"/>
    <lineage>
        <taxon>Bacteria</taxon>
        <taxon>Bacillati</taxon>
        <taxon>Bacillota</taxon>
        <taxon>Tissierellia</taxon>
        <taxon>Sedimentibacter</taxon>
    </lineage>
</organism>
<accession>A0A974BN96</accession>
<evidence type="ECO:0000256" key="5">
    <source>
        <dbReference type="ARBA" id="ARBA00022989"/>
    </source>
</evidence>
<feature type="transmembrane region" description="Helical" evidence="9">
    <location>
        <begin position="459"/>
        <end position="480"/>
    </location>
</feature>
<keyword evidence="6" id="KW-0406">Ion transport</keyword>
<comment type="subcellular location">
    <subcellularLocation>
        <location evidence="1">Membrane</location>
        <topology evidence="1">Multi-pass membrane protein</topology>
    </subcellularLocation>
</comment>
<feature type="transmembrane region" description="Helical" evidence="9">
    <location>
        <begin position="381"/>
        <end position="404"/>
    </location>
</feature>
<dbReference type="GO" id="GO:0046961">
    <property type="term" value="F:proton-transporting ATPase activity, rotational mechanism"/>
    <property type="evidence" value="ECO:0007669"/>
    <property type="project" value="InterPro"/>
</dbReference>
<evidence type="ECO:0000256" key="9">
    <source>
        <dbReference type="SAM" id="Phobius"/>
    </source>
</evidence>
<feature type="transmembrane region" description="Helical" evidence="9">
    <location>
        <begin position="413"/>
        <end position="434"/>
    </location>
</feature>
<keyword evidence="4 9" id="KW-0812">Transmembrane</keyword>
<keyword evidence="8" id="KW-0175">Coiled coil</keyword>
<dbReference type="EMBL" id="JACBNQ010000038">
    <property type="protein sequence ID" value="NYB76036.1"/>
    <property type="molecule type" value="Genomic_DNA"/>
</dbReference>
<dbReference type="GO" id="GO:0033179">
    <property type="term" value="C:proton-transporting V-type ATPase, V0 domain"/>
    <property type="evidence" value="ECO:0007669"/>
    <property type="project" value="InterPro"/>
</dbReference>
<sequence>MAIEKMVLMKIVGSLDNMHDIFKELIFCESAHLNLNVENSAAYNNHLVVHKYESEIVGAPIYNMVDPNNIHNSCSDCLTIVEQLSRGLDLELKIDKNLLLNNDYGYEDARKDLSLISASIGERVNGINEKKQKIEELLELREKIDSITDKSVELNKISNLNYFDYEIGSFSIENRVRLKRNYENLSAIVLKMGVIKSSSEDLYMIIYPKQFREETENLLKTLNWNSLVIPSDICCTVSEMLEKIDIKVSNYKKEIEELSASIEQGKENIKKQLFRIYNVFKLEDKIAELEQRADFSNKSFVLDVWVNEDDKVKIEQSISKVTDKYLINEKTASEFGNMVVPPTKLKNNWFTKPFEMIVKMYGLPAYNEIDPTPFLAISYCLAWGIMFGDIGQGLVYFLGGLLLAKKMPAPGQILMRLGGFSIAFGFVYGSLFGLEKHELPWLPSLLDGGPLAPKNIPSILAVGVLFGIIVLTVSFIFGVINALRKNDIEEGIFGKNGVAGYLFFMSLVLTLVSLTGIIGVPTSVPVTTLLLSLVIMVLKEPITNMLLKQRPLFHHGAGAYFTEAIFEGIETILNALSNAISFVRVGAFALNHAGLFLAFLVMSQVVTNPFAKILILVLGNILILTLEGLIVFIQGLRLQYYEMFSKYFEGGGVEFKPIKLS</sequence>
<comment type="similarity">
    <text evidence="2">Belongs to the V-ATPase 116 kDa subunit family.</text>
</comment>
<dbReference type="PANTHER" id="PTHR11629:SF63">
    <property type="entry name" value="V-TYPE PROTON ATPASE SUBUNIT A"/>
    <property type="match status" value="1"/>
</dbReference>
<evidence type="ECO:0000256" key="4">
    <source>
        <dbReference type="ARBA" id="ARBA00022692"/>
    </source>
</evidence>
<feature type="coiled-coil region" evidence="8">
    <location>
        <begin position="241"/>
        <end position="299"/>
    </location>
</feature>
<gene>
    <name evidence="10" type="ORF">HZF24_17960</name>
</gene>
<keyword evidence="5 9" id="KW-1133">Transmembrane helix</keyword>
<feature type="transmembrane region" description="Helical" evidence="9">
    <location>
        <begin position="613"/>
        <end position="636"/>
    </location>
</feature>
<evidence type="ECO:0000313" key="11">
    <source>
        <dbReference type="Proteomes" id="UP000611629"/>
    </source>
</evidence>
<reference evidence="10" key="1">
    <citation type="submission" date="2020-07" db="EMBL/GenBank/DDBJ databases">
        <title>Genomic analysis of a strain of Sedimentibacter Hydroxybenzoicus DSM7310.</title>
        <authorList>
            <person name="Ma S."/>
        </authorList>
    </citation>
    <scope>NUCLEOTIDE SEQUENCE</scope>
    <source>
        <strain evidence="10">DSM 7310</strain>
    </source>
</reference>
<name>A0A974BN96_SEDHY</name>
<dbReference type="GO" id="GO:0007035">
    <property type="term" value="P:vacuolar acidification"/>
    <property type="evidence" value="ECO:0007669"/>
    <property type="project" value="TreeGrafter"/>
</dbReference>
<evidence type="ECO:0000256" key="2">
    <source>
        <dbReference type="ARBA" id="ARBA00009904"/>
    </source>
</evidence>
<protein>
    <recommendedName>
        <fullName evidence="12">V-type ATP synthase subunit I</fullName>
    </recommendedName>
</protein>
<evidence type="ECO:0008006" key="12">
    <source>
        <dbReference type="Google" id="ProtNLM"/>
    </source>
</evidence>
<proteinExistence type="inferred from homology"/>
<dbReference type="InterPro" id="IPR002490">
    <property type="entry name" value="V-ATPase_116kDa_su"/>
</dbReference>
<evidence type="ECO:0000256" key="8">
    <source>
        <dbReference type="SAM" id="Coils"/>
    </source>
</evidence>
<dbReference type="PANTHER" id="PTHR11629">
    <property type="entry name" value="VACUOLAR PROTON ATPASES"/>
    <property type="match status" value="1"/>
</dbReference>
<dbReference type="Proteomes" id="UP000611629">
    <property type="component" value="Unassembled WGS sequence"/>
</dbReference>
<evidence type="ECO:0000256" key="7">
    <source>
        <dbReference type="ARBA" id="ARBA00023136"/>
    </source>
</evidence>
<keyword evidence="11" id="KW-1185">Reference proteome</keyword>